<reference evidence="1 2" key="1">
    <citation type="journal article" date="2016" name="Sci. Rep.">
        <title>A novel ammonia-oxidizing archaeon from wastewater treatment plant: Its enrichment, physiological and genomic characteristics.</title>
        <authorList>
            <person name="Li Y."/>
            <person name="Ding K."/>
            <person name="Wen X."/>
            <person name="Zhang B."/>
            <person name="Shen B."/>
            <person name="Yang Y."/>
        </authorList>
    </citation>
    <scope>NUCLEOTIDE SEQUENCE [LARGE SCALE GENOMIC DNA]</scope>
    <source>
        <strain evidence="1 2">SAT1</strain>
    </source>
</reference>
<dbReference type="STRING" id="1603555.SU86_004970"/>
<dbReference type="OrthoDB" id="12384at2157"/>
<evidence type="ECO:0000313" key="2">
    <source>
        <dbReference type="Proteomes" id="UP000266745"/>
    </source>
</evidence>
<dbReference type="AlphaFoldDB" id="A0A3G1B121"/>
<protein>
    <recommendedName>
        <fullName evidence="3">DUF4175 domain-containing protein</fullName>
    </recommendedName>
</protein>
<dbReference type="KEGG" id="tah:SU86_004970"/>
<proteinExistence type="predicted"/>
<dbReference type="GeneID" id="24875750"/>
<evidence type="ECO:0000313" key="1">
    <source>
        <dbReference type="EMBL" id="AJZ75823.1"/>
    </source>
</evidence>
<gene>
    <name evidence="1" type="ORF">SU86_004970</name>
</gene>
<keyword evidence="2" id="KW-1185">Reference proteome</keyword>
<dbReference type="EMBL" id="CP011097">
    <property type="protein sequence ID" value="AJZ75823.1"/>
    <property type="molecule type" value="Genomic_DNA"/>
</dbReference>
<accession>A0A3G1B121</accession>
<evidence type="ECO:0008006" key="3">
    <source>
        <dbReference type="Google" id="ProtNLM"/>
    </source>
</evidence>
<dbReference type="RefSeq" id="WP_048188677.1">
    <property type="nucleotide sequence ID" value="NZ_CP011097.1"/>
</dbReference>
<dbReference type="Proteomes" id="UP000266745">
    <property type="component" value="Chromosome"/>
</dbReference>
<sequence>MANQAIWIGIAISVFFAGLGIGYAAFQSSPSSMMLQSRQQMMAQMMSDPATMNDWMNQMMANPQAMQKMHDTMMSNPDHMQQMHAMMMNNPQHMQQMMGQMMMDPATMQQMHQMMFQDPQHMQQMMGMMNMTGMNPGMMGQGMMNPNSMMGPGMMGQGMMMGSMMMGTPITKQSDVLKTIDKIEDLLDQVSTKYSDGDSVGALSTATEAYLENYEYIEGAIASKDPDQMEKVELMLRQDLRHAINTGQSAEEINSTIDSIKKELDNIRNLF</sequence>
<name>A0A3G1B121_9ARCH</name>
<organism evidence="1 2">
    <name type="scientific">Candidatus Nitrosotenuis cloacae</name>
    <dbReference type="NCBI Taxonomy" id="1603555"/>
    <lineage>
        <taxon>Archaea</taxon>
        <taxon>Nitrososphaerota</taxon>
        <taxon>Candidatus Nitrosotenuis</taxon>
    </lineage>
</organism>